<comment type="caution">
    <text evidence="2">The sequence shown here is derived from an EMBL/GenBank/DDBJ whole genome shotgun (WGS) entry which is preliminary data.</text>
</comment>
<evidence type="ECO:0000313" key="3">
    <source>
        <dbReference type="Proteomes" id="UP001501391"/>
    </source>
</evidence>
<proteinExistence type="predicted"/>
<organism evidence="2 3">
    <name type="scientific">Streptomyces bangladeshensis</name>
    <dbReference type="NCBI Taxonomy" id="295352"/>
    <lineage>
        <taxon>Bacteria</taxon>
        <taxon>Bacillati</taxon>
        <taxon>Actinomycetota</taxon>
        <taxon>Actinomycetes</taxon>
        <taxon>Kitasatosporales</taxon>
        <taxon>Streptomycetaceae</taxon>
        <taxon>Streptomyces</taxon>
    </lineage>
</organism>
<dbReference type="Proteomes" id="UP001501391">
    <property type="component" value="Unassembled WGS sequence"/>
</dbReference>
<evidence type="ECO:0000256" key="1">
    <source>
        <dbReference type="SAM" id="MobiDB-lite"/>
    </source>
</evidence>
<keyword evidence="3" id="KW-1185">Reference proteome</keyword>
<evidence type="ECO:0000313" key="2">
    <source>
        <dbReference type="EMBL" id="GAA2198099.1"/>
    </source>
</evidence>
<protein>
    <submittedName>
        <fullName evidence="2">Uncharacterized protein</fullName>
    </submittedName>
</protein>
<feature type="region of interest" description="Disordered" evidence="1">
    <location>
        <begin position="1"/>
        <end position="56"/>
    </location>
</feature>
<dbReference type="EMBL" id="BAAAOQ010000012">
    <property type="protein sequence ID" value="GAA2198099.1"/>
    <property type="molecule type" value="Genomic_DNA"/>
</dbReference>
<sequence length="56" mass="5955">MPSDSTFQSHNSEDRPGVDRYQEVLGGVRPAGADQQRAGSVRAAGVQAPRRGTDSE</sequence>
<reference evidence="2 3" key="1">
    <citation type="journal article" date="2019" name="Int. J. Syst. Evol. Microbiol.">
        <title>The Global Catalogue of Microorganisms (GCM) 10K type strain sequencing project: providing services to taxonomists for standard genome sequencing and annotation.</title>
        <authorList>
            <consortium name="The Broad Institute Genomics Platform"/>
            <consortium name="The Broad Institute Genome Sequencing Center for Infectious Disease"/>
            <person name="Wu L."/>
            <person name="Ma J."/>
        </authorList>
    </citation>
    <scope>NUCLEOTIDE SEQUENCE [LARGE SCALE GENOMIC DNA]</scope>
    <source>
        <strain evidence="2 3">JCM 14924</strain>
    </source>
</reference>
<feature type="compositionally biased region" description="Basic and acidic residues" evidence="1">
    <location>
        <begin position="11"/>
        <end position="22"/>
    </location>
</feature>
<feature type="compositionally biased region" description="Polar residues" evidence="1">
    <location>
        <begin position="1"/>
        <end position="10"/>
    </location>
</feature>
<accession>A0ABN3BNE7</accession>
<name>A0ABN3BNE7_9ACTN</name>
<gene>
    <name evidence="2" type="ORF">GCM10009787_39370</name>
</gene>